<organism evidence="17 18">
    <name type="scientific">Gallaecimonas pentaromativorans</name>
    <dbReference type="NCBI Taxonomy" id="584787"/>
    <lineage>
        <taxon>Bacteria</taxon>
        <taxon>Pseudomonadati</taxon>
        <taxon>Pseudomonadota</taxon>
        <taxon>Gammaproteobacteria</taxon>
        <taxon>Enterobacterales</taxon>
        <taxon>Gallaecimonadaceae</taxon>
        <taxon>Gallaecimonas</taxon>
    </lineage>
</organism>
<dbReference type="InterPro" id="IPR013556">
    <property type="entry name" value="Flag_M-ring_C"/>
</dbReference>
<dbReference type="RefSeq" id="WP_083445806.1">
    <property type="nucleotide sequence ID" value="NZ_JBLXAC010000003.1"/>
</dbReference>
<sequence>MAELINAAPGGFTLNSGFKSIAGRWRRLSGDSRSVLVIALLAAIVAAAIVVMLWTSTRHYVPLYGKQELYDKATIIDTLEKENIDFRLDGSSGNVLVPEDRLADARMRLAAKGVKASLPAGFDELNNMSTLGTSQFMESARYLHALEGELARTIIALDQVRSARVHLAVPKRTLFVGREEQKPSAAVMVDLASPLTPSQVEAIINLVSGSVPGMSTGAVSVVDQKGELLSAGIGDMNDPARLSGKQMDYTSKLEDRMTQRASSMLQPLLGSDNFRVEVAADVDFSSVNETREDLNANPVVTRETSKKDNSTDSVALGIPGALSNRPPVPANQANGQNNQNDPQKAVSQREETSRTFETGRAVTHTKYAEGRLSHLSVSVLLNSAKAPEGGWTQSDLDKLTQMVKTAVGFDDKRGDQFSLNSFSFAPAPAPIQMPELKWWQDPMWQDYIRYAVGGLMVLLLVLFGVRPLVRHLVRPQASVDKSAATAEALALAEQAAQAESRQGELEEDDENAMLATLPPPGSEWDVQLKHLQLLVDKETVRVAEVVKQWVSNNEQHHEPA</sequence>
<dbReference type="NCBIfam" id="TIGR00206">
    <property type="entry name" value="fliF"/>
    <property type="match status" value="1"/>
</dbReference>
<evidence type="ECO:0000259" key="15">
    <source>
        <dbReference type="Pfam" id="PF01514"/>
    </source>
</evidence>
<dbReference type="InterPro" id="IPR006182">
    <property type="entry name" value="FliF_N_dom"/>
</dbReference>
<keyword evidence="8 14" id="KW-1133">Transmembrane helix</keyword>
<dbReference type="EMBL" id="RJUL01000005">
    <property type="protein sequence ID" value="ROQ25863.1"/>
    <property type="molecule type" value="Genomic_DNA"/>
</dbReference>
<feature type="region of interest" description="Disordered" evidence="13">
    <location>
        <begin position="295"/>
        <end position="358"/>
    </location>
</feature>
<evidence type="ECO:0000313" key="18">
    <source>
        <dbReference type="Proteomes" id="UP000268033"/>
    </source>
</evidence>
<comment type="function">
    <text evidence="1 12">The M ring may be actively involved in energy transduction.</text>
</comment>
<feature type="domain" description="Flagellar M-ring N-terminal" evidence="15">
    <location>
        <begin position="57"/>
        <end position="230"/>
    </location>
</feature>
<evidence type="ECO:0000256" key="3">
    <source>
        <dbReference type="ARBA" id="ARBA00004651"/>
    </source>
</evidence>
<evidence type="ECO:0000256" key="7">
    <source>
        <dbReference type="ARBA" id="ARBA00022692"/>
    </source>
</evidence>
<evidence type="ECO:0000256" key="10">
    <source>
        <dbReference type="ARBA" id="ARBA00023143"/>
    </source>
</evidence>
<evidence type="ECO:0000256" key="13">
    <source>
        <dbReference type="SAM" id="MobiDB-lite"/>
    </source>
</evidence>
<dbReference type="Pfam" id="PF01514">
    <property type="entry name" value="YscJ_FliF"/>
    <property type="match status" value="1"/>
</dbReference>
<keyword evidence="18" id="KW-1185">Reference proteome</keyword>
<evidence type="ECO:0000256" key="2">
    <source>
        <dbReference type="ARBA" id="ARBA00004117"/>
    </source>
</evidence>
<evidence type="ECO:0000256" key="8">
    <source>
        <dbReference type="ARBA" id="ARBA00022989"/>
    </source>
</evidence>
<dbReference type="Gene3D" id="3.30.300.30">
    <property type="match status" value="1"/>
</dbReference>
<comment type="subunit">
    <text evidence="11">The basal body constitutes a major portion of the flagellar organelle and consists of four rings (L,P,S, and M) mounted on a central rod. The M ring is integral to the inner membrane of the cell and may be connected to the flagellar rod via the S ring. The S (supramembrane ring) lies just distal to the M ring. The L and P rings lie in the outer membrane and the periplasmic space, respectively.</text>
</comment>
<feature type="region of interest" description="Disordered" evidence="13">
    <location>
        <begin position="497"/>
        <end position="517"/>
    </location>
</feature>
<dbReference type="InterPro" id="IPR000067">
    <property type="entry name" value="FlgMring_FliF"/>
</dbReference>
<keyword evidence="9 14" id="KW-0472">Membrane</keyword>
<protein>
    <recommendedName>
        <fullName evidence="5 12">Flagellar M-ring protein</fullName>
    </recommendedName>
</protein>
<feature type="transmembrane region" description="Helical" evidence="14">
    <location>
        <begin position="447"/>
        <end position="465"/>
    </location>
</feature>
<dbReference type="PRINTS" id="PR01009">
    <property type="entry name" value="FLGMRINGFLIF"/>
</dbReference>
<feature type="transmembrane region" description="Helical" evidence="14">
    <location>
        <begin position="34"/>
        <end position="54"/>
    </location>
</feature>
<proteinExistence type="inferred from homology"/>
<evidence type="ECO:0000256" key="11">
    <source>
        <dbReference type="ARBA" id="ARBA00025936"/>
    </source>
</evidence>
<keyword evidence="6" id="KW-1003">Cell membrane</keyword>
<reference evidence="17 18" key="1">
    <citation type="submission" date="2018-11" db="EMBL/GenBank/DDBJ databases">
        <title>Genomic Encyclopedia of Type Strains, Phase IV (KMG-IV): sequencing the most valuable type-strain genomes for metagenomic binning, comparative biology and taxonomic classification.</title>
        <authorList>
            <person name="Goeker M."/>
        </authorList>
    </citation>
    <scope>NUCLEOTIDE SEQUENCE [LARGE SCALE GENOMIC DNA]</scope>
    <source>
        <strain evidence="17 18">DSM 21945</strain>
    </source>
</reference>
<dbReference type="PANTHER" id="PTHR30046:SF0">
    <property type="entry name" value="FLAGELLAR M-RING PROTEIN"/>
    <property type="match status" value="1"/>
</dbReference>
<keyword evidence="17" id="KW-0282">Flagellum</keyword>
<dbReference type="Proteomes" id="UP000268033">
    <property type="component" value="Unassembled WGS sequence"/>
</dbReference>
<feature type="domain" description="Flagellar M-ring C-terminal" evidence="16">
    <location>
        <begin position="265"/>
        <end position="424"/>
    </location>
</feature>
<comment type="similarity">
    <text evidence="4 12">Belongs to the FliF family.</text>
</comment>
<evidence type="ECO:0000256" key="4">
    <source>
        <dbReference type="ARBA" id="ARBA00007971"/>
    </source>
</evidence>
<accession>A0A3N1PBC4</accession>
<dbReference type="OrthoDB" id="8554211at2"/>
<dbReference type="GO" id="GO:0009431">
    <property type="term" value="C:bacterial-type flagellum basal body, MS ring"/>
    <property type="evidence" value="ECO:0007669"/>
    <property type="project" value="InterPro"/>
</dbReference>
<dbReference type="GO" id="GO:0003774">
    <property type="term" value="F:cytoskeletal motor activity"/>
    <property type="evidence" value="ECO:0007669"/>
    <property type="project" value="InterPro"/>
</dbReference>
<comment type="subcellular location">
    <subcellularLocation>
        <location evidence="2 12">Bacterial flagellum basal body</location>
    </subcellularLocation>
    <subcellularLocation>
        <location evidence="3">Cell membrane</location>
        <topology evidence="3">Multi-pass membrane protein</topology>
    </subcellularLocation>
</comment>
<dbReference type="InterPro" id="IPR043427">
    <property type="entry name" value="YscJ/FliF"/>
</dbReference>
<dbReference type="InterPro" id="IPR045851">
    <property type="entry name" value="AMP-bd_C_sf"/>
</dbReference>
<keyword evidence="7 14" id="KW-0812">Transmembrane</keyword>
<dbReference type="PANTHER" id="PTHR30046">
    <property type="entry name" value="FLAGELLAR M-RING PROTEIN"/>
    <property type="match status" value="1"/>
</dbReference>
<evidence type="ECO:0000256" key="14">
    <source>
        <dbReference type="SAM" id="Phobius"/>
    </source>
</evidence>
<evidence type="ECO:0000259" key="16">
    <source>
        <dbReference type="Pfam" id="PF08345"/>
    </source>
</evidence>
<dbReference type="Pfam" id="PF08345">
    <property type="entry name" value="YscJ_FliF_C"/>
    <property type="match status" value="1"/>
</dbReference>
<evidence type="ECO:0000256" key="5">
    <source>
        <dbReference type="ARBA" id="ARBA00017949"/>
    </source>
</evidence>
<evidence type="ECO:0000256" key="6">
    <source>
        <dbReference type="ARBA" id="ARBA00022475"/>
    </source>
</evidence>
<keyword evidence="17" id="KW-0969">Cilium</keyword>
<feature type="compositionally biased region" description="Low complexity" evidence="13">
    <location>
        <begin position="330"/>
        <end position="343"/>
    </location>
</feature>
<keyword evidence="10 12" id="KW-0975">Bacterial flagellum</keyword>
<evidence type="ECO:0000256" key="9">
    <source>
        <dbReference type="ARBA" id="ARBA00023136"/>
    </source>
</evidence>
<comment type="caution">
    <text evidence="17">The sequence shown here is derived from an EMBL/GenBank/DDBJ whole genome shotgun (WGS) entry which is preliminary data.</text>
</comment>
<gene>
    <name evidence="17" type="ORF">EDC28_105174</name>
</gene>
<dbReference type="AlphaFoldDB" id="A0A3N1PBC4"/>
<dbReference type="STRING" id="584787.GCA_001247655_02922"/>
<keyword evidence="17" id="KW-0966">Cell projection</keyword>
<name>A0A3N1PBC4_9GAMM</name>
<evidence type="ECO:0000256" key="12">
    <source>
        <dbReference type="PIRNR" id="PIRNR004862"/>
    </source>
</evidence>
<dbReference type="GO" id="GO:0071973">
    <property type="term" value="P:bacterial-type flagellum-dependent cell motility"/>
    <property type="evidence" value="ECO:0007669"/>
    <property type="project" value="InterPro"/>
</dbReference>
<evidence type="ECO:0000313" key="17">
    <source>
        <dbReference type="EMBL" id="ROQ25863.1"/>
    </source>
</evidence>
<dbReference type="PIRSF" id="PIRSF004862">
    <property type="entry name" value="FliF"/>
    <property type="match status" value="1"/>
</dbReference>
<evidence type="ECO:0000256" key="1">
    <source>
        <dbReference type="ARBA" id="ARBA00003820"/>
    </source>
</evidence>
<dbReference type="GO" id="GO:0005886">
    <property type="term" value="C:plasma membrane"/>
    <property type="evidence" value="ECO:0007669"/>
    <property type="project" value="UniProtKB-SubCell"/>
</dbReference>